<dbReference type="PROSITE" id="PS50801">
    <property type="entry name" value="STAS"/>
    <property type="match status" value="1"/>
</dbReference>
<organism evidence="4">
    <name type="scientific">uncultured Solirubrobacteraceae bacterium</name>
    <dbReference type="NCBI Taxonomy" id="1162706"/>
    <lineage>
        <taxon>Bacteria</taxon>
        <taxon>Bacillati</taxon>
        <taxon>Actinomycetota</taxon>
        <taxon>Thermoleophilia</taxon>
        <taxon>Solirubrobacterales</taxon>
        <taxon>Solirubrobacteraceae</taxon>
        <taxon>environmental samples</taxon>
    </lineage>
</organism>
<feature type="domain" description="STAS" evidence="3">
    <location>
        <begin position="23"/>
        <end position="109"/>
    </location>
</feature>
<dbReference type="InterPro" id="IPR002645">
    <property type="entry name" value="STAS_dom"/>
</dbReference>
<evidence type="ECO:0000256" key="2">
    <source>
        <dbReference type="RuleBase" id="RU003749"/>
    </source>
</evidence>
<dbReference type="Pfam" id="PF13466">
    <property type="entry name" value="STAS_2"/>
    <property type="match status" value="1"/>
</dbReference>
<dbReference type="CDD" id="cd07043">
    <property type="entry name" value="STAS_anti-anti-sigma_factors"/>
    <property type="match status" value="1"/>
</dbReference>
<dbReference type="SUPFAM" id="SSF52091">
    <property type="entry name" value="SpoIIaa-like"/>
    <property type="match status" value="1"/>
</dbReference>
<comment type="similarity">
    <text evidence="1 2">Belongs to the anti-sigma-factor antagonist family.</text>
</comment>
<evidence type="ECO:0000313" key="4">
    <source>
        <dbReference type="EMBL" id="CAA9530514.1"/>
    </source>
</evidence>
<dbReference type="InterPro" id="IPR003658">
    <property type="entry name" value="Anti-sigma_ant"/>
</dbReference>
<dbReference type="PANTHER" id="PTHR33495:SF2">
    <property type="entry name" value="ANTI-SIGMA FACTOR ANTAGONIST TM_1081-RELATED"/>
    <property type="match status" value="1"/>
</dbReference>
<reference evidence="4" key="1">
    <citation type="submission" date="2020-02" db="EMBL/GenBank/DDBJ databases">
        <authorList>
            <person name="Meier V. D."/>
        </authorList>
    </citation>
    <scope>NUCLEOTIDE SEQUENCE</scope>
    <source>
        <strain evidence="4">AVDCRST_MAG67</strain>
    </source>
</reference>
<evidence type="ECO:0000256" key="1">
    <source>
        <dbReference type="ARBA" id="ARBA00009013"/>
    </source>
</evidence>
<protein>
    <recommendedName>
        <fullName evidence="2">Anti-sigma factor antagonist</fullName>
    </recommendedName>
</protein>
<name>A0A6J4TRW0_9ACTN</name>
<dbReference type="InterPro" id="IPR036513">
    <property type="entry name" value="STAS_dom_sf"/>
</dbReference>
<accession>A0A6J4TRW0</accession>
<dbReference type="InterPro" id="IPR058548">
    <property type="entry name" value="MlaB-like_STAS"/>
</dbReference>
<dbReference type="GO" id="GO:0043856">
    <property type="term" value="F:anti-sigma factor antagonist activity"/>
    <property type="evidence" value="ECO:0007669"/>
    <property type="project" value="InterPro"/>
</dbReference>
<dbReference type="EMBL" id="CADCVQ010000167">
    <property type="protein sequence ID" value="CAA9530514.1"/>
    <property type="molecule type" value="Genomic_DNA"/>
</dbReference>
<sequence length="109" mass="11624">MTIPSFDLRVARSGRSMHIAPCGELDIATTPELEQALTEATTEAVAEIVLDLRELTFMDSTGLRALAQANAGADERGVTLSIIRGPRQIERVLEISGLGALLPLVDAPQ</sequence>
<dbReference type="AlphaFoldDB" id="A0A6J4TRW0"/>
<dbReference type="PANTHER" id="PTHR33495">
    <property type="entry name" value="ANTI-SIGMA FACTOR ANTAGONIST TM_1081-RELATED-RELATED"/>
    <property type="match status" value="1"/>
</dbReference>
<dbReference type="Gene3D" id="3.30.750.24">
    <property type="entry name" value="STAS domain"/>
    <property type="match status" value="1"/>
</dbReference>
<dbReference type="NCBIfam" id="TIGR00377">
    <property type="entry name" value="ant_ant_sig"/>
    <property type="match status" value="1"/>
</dbReference>
<evidence type="ECO:0000259" key="3">
    <source>
        <dbReference type="PROSITE" id="PS50801"/>
    </source>
</evidence>
<proteinExistence type="inferred from homology"/>
<gene>
    <name evidence="4" type="ORF">AVDCRST_MAG67-4111</name>
</gene>